<dbReference type="InterPro" id="IPR013780">
    <property type="entry name" value="Glyco_hydro_b"/>
</dbReference>
<dbReference type="InterPro" id="IPR006048">
    <property type="entry name" value="A-amylase/branching_C"/>
</dbReference>
<gene>
    <name evidence="4" type="ORF">PENTCL1PPCAC_3474</name>
</gene>
<feature type="compositionally biased region" description="Polar residues" evidence="2">
    <location>
        <begin position="216"/>
        <end position="233"/>
    </location>
</feature>
<dbReference type="Proteomes" id="UP001432027">
    <property type="component" value="Unassembled WGS sequence"/>
</dbReference>
<accession>A0AAV5SIP7</accession>
<dbReference type="SMART" id="SM00632">
    <property type="entry name" value="Aamy_C"/>
    <property type="match status" value="1"/>
</dbReference>
<evidence type="ECO:0000259" key="3">
    <source>
        <dbReference type="SMART" id="SM00632"/>
    </source>
</evidence>
<feature type="non-terminal residue" evidence="4">
    <location>
        <position position="1"/>
    </location>
</feature>
<proteinExistence type="inferred from homology"/>
<organism evidence="4 5">
    <name type="scientific">Pristionchus entomophagus</name>
    <dbReference type="NCBI Taxonomy" id="358040"/>
    <lineage>
        <taxon>Eukaryota</taxon>
        <taxon>Metazoa</taxon>
        <taxon>Ecdysozoa</taxon>
        <taxon>Nematoda</taxon>
        <taxon>Chromadorea</taxon>
        <taxon>Rhabditida</taxon>
        <taxon>Rhabditina</taxon>
        <taxon>Diplogasteromorpha</taxon>
        <taxon>Diplogasteroidea</taxon>
        <taxon>Neodiplogasteridae</taxon>
        <taxon>Pristionchus</taxon>
    </lineage>
</organism>
<comment type="similarity">
    <text evidence="1">Belongs to the glycosyl hydrolase 13 family.</text>
</comment>
<dbReference type="InterPro" id="IPR031319">
    <property type="entry name" value="A-amylase_C"/>
</dbReference>
<protein>
    <recommendedName>
        <fullName evidence="3">Alpha-amylase C-terminal domain-containing protein</fullName>
    </recommendedName>
</protein>
<keyword evidence="5" id="KW-1185">Reference proteome</keyword>
<dbReference type="GO" id="GO:0003824">
    <property type="term" value="F:catalytic activity"/>
    <property type="evidence" value="ECO:0007669"/>
    <property type="project" value="InterPro"/>
</dbReference>
<evidence type="ECO:0000313" key="4">
    <source>
        <dbReference type="EMBL" id="GMS81299.1"/>
    </source>
</evidence>
<dbReference type="Pfam" id="PF02806">
    <property type="entry name" value="Alpha-amylase_C"/>
    <property type="match status" value="1"/>
</dbReference>
<dbReference type="EMBL" id="BTSX01000001">
    <property type="protein sequence ID" value="GMS81299.1"/>
    <property type="molecule type" value="Genomic_DNA"/>
</dbReference>
<reference evidence="4" key="1">
    <citation type="submission" date="2023-10" db="EMBL/GenBank/DDBJ databases">
        <title>Genome assembly of Pristionchus species.</title>
        <authorList>
            <person name="Yoshida K."/>
            <person name="Sommer R.J."/>
        </authorList>
    </citation>
    <scope>NUCLEOTIDE SEQUENCE</scope>
    <source>
        <strain evidence="4">RS0144</strain>
    </source>
</reference>
<evidence type="ECO:0000256" key="2">
    <source>
        <dbReference type="SAM" id="MobiDB-lite"/>
    </source>
</evidence>
<dbReference type="SUPFAM" id="SSF51011">
    <property type="entry name" value="Glycosyl hydrolase domain"/>
    <property type="match status" value="1"/>
</dbReference>
<dbReference type="AlphaFoldDB" id="A0AAV5SIP7"/>
<evidence type="ECO:0000256" key="1">
    <source>
        <dbReference type="ARBA" id="ARBA00008061"/>
    </source>
</evidence>
<feature type="domain" description="Alpha-amylase C-terminal" evidence="3">
    <location>
        <begin position="37"/>
        <end position="121"/>
    </location>
</feature>
<comment type="caution">
    <text evidence="4">The sequence shown here is derived from an EMBL/GenBank/DDBJ whole genome shotgun (WGS) entry which is preliminary data.</text>
</comment>
<name>A0AAV5SIP7_9BILA</name>
<feature type="region of interest" description="Disordered" evidence="2">
    <location>
        <begin position="209"/>
        <end position="233"/>
    </location>
</feature>
<dbReference type="GO" id="GO:0043169">
    <property type="term" value="F:cation binding"/>
    <property type="evidence" value="ECO:0007669"/>
    <property type="project" value="InterPro"/>
</dbReference>
<dbReference type="Gene3D" id="2.60.40.1180">
    <property type="entry name" value="Golgi alpha-mannosidase II"/>
    <property type="match status" value="1"/>
</dbReference>
<evidence type="ECO:0000313" key="5">
    <source>
        <dbReference type="Proteomes" id="UP001432027"/>
    </source>
</evidence>
<dbReference type="GO" id="GO:0005975">
    <property type="term" value="P:carbohydrate metabolic process"/>
    <property type="evidence" value="ECO:0007669"/>
    <property type="project" value="InterPro"/>
</dbReference>
<sequence>AWTYGYMKVMSSFDWYFKDQRPPNEGAANNYAGRAATQIVTETNRLAFAREQTGFFAMNNGNSDWNRQFDTTLPAGSYCDQYNGQLLGSSCTGATIVVDGNGQATVHVHPATCVAFSVASRIGGPPPTPVLPSGNYQKTVIFLQKKTQPGQNNFIRGGSALVHQCFPGPFQQTSDPCAIPIVHNSTTPWMYTTYRQWSQGDEYLDFEGEEERQGTFDGTSASGTPLGYSTNDENSVDYQPLNKYGPDYWFAQLLKDCDKTENGWFEMKGFMKADCWEADIHQSGCTGSIGGFNPLANSINHVAKCGAVDVLVWDSNSCVVDTF</sequence>